<evidence type="ECO:0000313" key="2">
    <source>
        <dbReference type="Proteomes" id="UP000257109"/>
    </source>
</evidence>
<evidence type="ECO:0000313" key="1">
    <source>
        <dbReference type="EMBL" id="RDY14179.1"/>
    </source>
</evidence>
<comment type="caution">
    <text evidence="1">The sequence shown here is derived from an EMBL/GenBank/DDBJ whole genome shotgun (WGS) entry which is preliminary data.</text>
</comment>
<reference evidence="1" key="1">
    <citation type="submission" date="2018-05" db="EMBL/GenBank/DDBJ databases">
        <title>Draft genome of Mucuna pruriens seed.</title>
        <authorList>
            <person name="Nnadi N.E."/>
            <person name="Vos R."/>
            <person name="Hasami M.H."/>
            <person name="Devisetty U.K."/>
            <person name="Aguiy J.C."/>
        </authorList>
    </citation>
    <scope>NUCLEOTIDE SEQUENCE [LARGE SCALE GENOMIC DNA]</scope>
    <source>
        <strain evidence="1">JCA_2017</strain>
    </source>
</reference>
<dbReference type="EMBL" id="QJKJ01000120">
    <property type="protein sequence ID" value="RDY14179.1"/>
    <property type="molecule type" value="Genomic_DNA"/>
</dbReference>
<keyword evidence="2" id="KW-1185">Reference proteome</keyword>
<dbReference type="AlphaFoldDB" id="A0A371IGK7"/>
<gene>
    <name evidence="1" type="ORF">CR513_00798</name>
</gene>
<protein>
    <recommendedName>
        <fullName evidence="3">Reverse transcriptase Ty1/copia-type domain-containing protein</fullName>
    </recommendedName>
</protein>
<feature type="non-terminal residue" evidence="1">
    <location>
        <position position="1"/>
    </location>
</feature>
<dbReference type="Proteomes" id="UP000257109">
    <property type="component" value="Unassembled WGS sequence"/>
</dbReference>
<accession>A0A371IGK7</accession>
<sequence>MLYEHIFSCVLQHKNATKAHWQYTNPSSQTPTSTLTFNIEPTSTSILDLDHCKSNQHTCWVDTMNVELKTLEANHEWKIVEKSIGGETHGEQIDEYGTTILTLASSKIWFIHQLDVNNAFLHKEL</sequence>
<name>A0A371IGK7_MUCPR</name>
<organism evidence="1 2">
    <name type="scientific">Mucuna pruriens</name>
    <name type="common">Velvet bean</name>
    <name type="synonym">Dolichos pruriens</name>
    <dbReference type="NCBI Taxonomy" id="157652"/>
    <lineage>
        <taxon>Eukaryota</taxon>
        <taxon>Viridiplantae</taxon>
        <taxon>Streptophyta</taxon>
        <taxon>Embryophyta</taxon>
        <taxon>Tracheophyta</taxon>
        <taxon>Spermatophyta</taxon>
        <taxon>Magnoliopsida</taxon>
        <taxon>eudicotyledons</taxon>
        <taxon>Gunneridae</taxon>
        <taxon>Pentapetalae</taxon>
        <taxon>rosids</taxon>
        <taxon>fabids</taxon>
        <taxon>Fabales</taxon>
        <taxon>Fabaceae</taxon>
        <taxon>Papilionoideae</taxon>
        <taxon>50 kb inversion clade</taxon>
        <taxon>NPAAA clade</taxon>
        <taxon>indigoferoid/millettioid clade</taxon>
        <taxon>Phaseoleae</taxon>
        <taxon>Mucuna</taxon>
    </lineage>
</organism>
<proteinExistence type="predicted"/>
<evidence type="ECO:0008006" key="3">
    <source>
        <dbReference type="Google" id="ProtNLM"/>
    </source>
</evidence>